<proteinExistence type="predicted"/>
<dbReference type="Proteomes" id="UP001244207">
    <property type="component" value="Unassembled WGS sequence"/>
</dbReference>
<dbReference type="RefSeq" id="XP_060366964.1">
    <property type="nucleotide sequence ID" value="XM_060507825.1"/>
</dbReference>
<evidence type="ECO:0000313" key="3">
    <source>
        <dbReference type="Proteomes" id="UP001244207"/>
    </source>
</evidence>
<feature type="region of interest" description="Disordered" evidence="1">
    <location>
        <begin position="59"/>
        <end position="80"/>
    </location>
</feature>
<keyword evidence="3" id="KW-1185">Reference proteome</keyword>
<organism evidence="2 3">
    <name type="scientific">Glomerella acutata</name>
    <name type="common">Colletotrichum acutatum</name>
    <dbReference type="NCBI Taxonomy" id="27357"/>
    <lineage>
        <taxon>Eukaryota</taxon>
        <taxon>Fungi</taxon>
        <taxon>Dikarya</taxon>
        <taxon>Ascomycota</taxon>
        <taxon>Pezizomycotina</taxon>
        <taxon>Sordariomycetes</taxon>
        <taxon>Hypocreomycetidae</taxon>
        <taxon>Glomerellales</taxon>
        <taxon>Glomerellaceae</taxon>
        <taxon>Colletotrichum</taxon>
        <taxon>Colletotrichum acutatum species complex</taxon>
    </lineage>
</organism>
<comment type="caution">
    <text evidence="2">The sequence shown here is derived from an EMBL/GenBank/DDBJ whole genome shotgun (WGS) entry which is preliminary data.</text>
</comment>
<gene>
    <name evidence="2" type="ORF">BDZ83DRAFT_614298</name>
</gene>
<reference evidence="2" key="1">
    <citation type="submission" date="2021-12" db="EMBL/GenBank/DDBJ databases">
        <title>Comparative genomics, transcriptomics and evolutionary studies reveal genomic signatures of adaptation to plant cell wall in hemibiotrophic fungi.</title>
        <authorList>
            <consortium name="DOE Joint Genome Institute"/>
            <person name="Baroncelli R."/>
            <person name="Diaz J.F."/>
            <person name="Benocci T."/>
            <person name="Peng M."/>
            <person name="Battaglia E."/>
            <person name="Haridas S."/>
            <person name="Andreopoulos W."/>
            <person name="Labutti K."/>
            <person name="Pangilinan J."/>
            <person name="Floch G.L."/>
            <person name="Makela M.R."/>
            <person name="Henrissat B."/>
            <person name="Grigoriev I.V."/>
            <person name="Crouch J.A."/>
            <person name="De Vries R.P."/>
            <person name="Sukno S.A."/>
            <person name="Thon M.R."/>
        </authorList>
    </citation>
    <scope>NUCLEOTIDE SEQUENCE</scope>
    <source>
        <strain evidence="2">CBS 112980</strain>
    </source>
</reference>
<sequence>MSIPSRGVHWISKCLKQDTVLVLQARTESFPRLKVRPRLQPGQVSCQTSRAICVRSSSACPCKPQSVSSPRSEGQRPGSN</sequence>
<accession>A0AAD8UTM2</accession>
<dbReference type="AlphaFoldDB" id="A0AAD8UTM2"/>
<dbReference type="GeneID" id="85391724"/>
<evidence type="ECO:0000256" key="1">
    <source>
        <dbReference type="SAM" id="MobiDB-lite"/>
    </source>
</evidence>
<protein>
    <submittedName>
        <fullName evidence="2">Uncharacterized protein</fullName>
    </submittedName>
</protein>
<dbReference type="EMBL" id="JAHMHS010000028">
    <property type="protein sequence ID" value="KAK1726909.1"/>
    <property type="molecule type" value="Genomic_DNA"/>
</dbReference>
<evidence type="ECO:0000313" key="2">
    <source>
        <dbReference type="EMBL" id="KAK1726909.1"/>
    </source>
</evidence>
<name>A0AAD8UTM2_GLOAC</name>